<evidence type="ECO:0000313" key="1">
    <source>
        <dbReference type="EMBL" id="MBC3887390.1"/>
    </source>
</evidence>
<organism evidence="1 2">
    <name type="scientific">Acetobacterium paludosum</name>
    <dbReference type="NCBI Taxonomy" id="52693"/>
    <lineage>
        <taxon>Bacteria</taxon>
        <taxon>Bacillati</taxon>
        <taxon>Bacillota</taxon>
        <taxon>Clostridia</taxon>
        <taxon>Eubacteriales</taxon>
        <taxon>Eubacteriaceae</taxon>
        <taxon>Acetobacterium</taxon>
    </lineage>
</organism>
<name>A0A923KVE4_9FIRM</name>
<gene>
    <name evidence="1" type="ORF">GH810_03585</name>
</gene>
<protein>
    <submittedName>
        <fullName evidence="1">Uncharacterized protein</fullName>
    </submittedName>
</protein>
<dbReference type="OrthoDB" id="370326at2"/>
<dbReference type="AlphaFoldDB" id="A0A923KVE4"/>
<evidence type="ECO:0000313" key="2">
    <source>
        <dbReference type="Proteomes" id="UP000616595"/>
    </source>
</evidence>
<accession>A0A923KVE4</accession>
<proteinExistence type="predicted"/>
<dbReference type="EMBL" id="WJBD01000003">
    <property type="protein sequence ID" value="MBC3887390.1"/>
    <property type="molecule type" value="Genomic_DNA"/>
</dbReference>
<comment type="caution">
    <text evidence="1">The sequence shown here is derived from an EMBL/GenBank/DDBJ whole genome shotgun (WGS) entry which is preliminary data.</text>
</comment>
<sequence>MEISDQILDWLLDQVARPGWLKLGFPLICQTDILELTEIFAELGIKDPRLDDAIEIIANKPLKDGKWKLKKETKGIED</sequence>
<dbReference type="RefSeq" id="WP_148565775.1">
    <property type="nucleotide sequence ID" value="NZ_RXYA01000002.1"/>
</dbReference>
<keyword evidence="2" id="KW-1185">Reference proteome</keyword>
<dbReference type="Proteomes" id="UP000616595">
    <property type="component" value="Unassembled WGS sequence"/>
</dbReference>
<reference evidence="1" key="1">
    <citation type="submission" date="2019-10" db="EMBL/GenBank/DDBJ databases">
        <authorList>
            <person name="Ross D.E."/>
            <person name="Gulliver D."/>
        </authorList>
    </citation>
    <scope>NUCLEOTIDE SEQUENCE</scope>
    <source>
        <strain evidence="1">DER-2019</strain>
    </source>
</reference>
<reference evidence="1" key="2">
    <citation type="submission" date="2020-10" db="EMBL/GenBank/DDBJ databases">
        <title>Comparative genomics of the Acetobacterium genus.</title>
        <authorList>
            <person name="Marshall C."/>
            <person name="May H."/>
            <person name="Norman S."/>
        </authorList>
    </citation>
    <scope>NUCLEOTIDE SEQUENCE</scope>
    <source>
        <strain evidence="1">DER-2019</strain>
    </source>
</reference>